<evidence type="ECO:0000256" key="5">
    <source>
        <dbReference type="ARBA" id="ARBA00022989"/>
    </source>
</evidence>
<keyword evidence="3 8" id="KW-0812">Transmembrane</keyword>
<evidence type="ECO:0000256" key="6">
    <source>
        <dbReference type="ARBA" id="ARBA00023136"/>
    </source>
</evidence>
<comment type="caution">
    <text evidence="9">The sequence shown here is derived from an EMBL/GenBank/DDBJ whole genome shotgun (WGS) entry which is preliminary data.</text>
</comment>
<proteinExistence type="inferred from homology"/>
<accession>A0A371F5L1</accession>
<evidence type="ECO:0000256" key="8">
    <source>
        <dbReference type="SAM" id="Phobius"/>
    </source>
</evidence>
<evidence type="ECO:0000313" key="9">
    <source>
        <dbReference type="EMBL" id="RDX73582.1"/>
    </source>
</evidence>
<comment type="similarity">
    <text evidence="2">Belongs to the MLO family.</text>
</comment>
<gene>
    <name evidence="9" type="primary">MLO4</name>
    <name evidence="9" type="ORF">CR513_46796</name>
</gene>
<dbReference type="EMBL" id="QJKJ01010475">
    <property type="protein sequence ID" value="RDX73582.1"/>
    <property type="molecule type" value="Genomic_DNA"/>
</dbReference>
<protein>
    <submittedName>
        <fullName evidence="9">MLO-like protein 4</fullName>
    </submittedName>
</protein>
<keyword evidence="6 8" id="KW-0472">Membrane</keyword>
<dbReference type="PANTHER" id="PTHR31942:SF9">
    <property type="entry name" value="MLO-LIKE PROTEIN 4"/>
    <property type="match status" value="1"/>
</dbReference>
<keyword evidence="4" id="KW-0611">Plant defense</keyword>
<reference evidence="9" key="1">
    <citation type="submission" date="2018-05" db="EMBL/GenBank/DDBJ databases">
        <title>Draft genome of Mucuna pruriens seed.</title>
        <authorList>
            <person name="Nnadi N.E."/>
            <person name="Vos R."/>
            <person name="Hasami M.H."/>
            <person name="Devisetty U.K."/>
            <person name="Aguiy J.C."/>
        </authorList>
    </citation>
    <scope>NUCLEOTIDE SEQUENCE [LARGE SCALE GENOMIC DNA]</scope>
    <source>
        <strain evidence="9">JCA_2017</strain>
    </source>
</reference>
<evidence type="ECO:0000256" key="3">
    <source>
        <dbReference type="ARBA" id="ARBA00022692"/>
    </source>
</evidence>
<comment type="subcellular location">
    <subcellularLocation>
        <location evidence="1">Membrane</location>
        <topology evidence="1">Multi-pass membrane protein</topology>
    </subcellularLocation>
</comment>
<feature type="non-terminal residue" evidence="9">
    <location>
        <position position="302"/>
    </location>
</feature>
<name>A0A371F5L1_MUCPR</name>
<dbReference type="PANTHER" id="PTHR31942">
    <property type="entry name" value="MLO-LIKE PROTEIN 1"/>
    <property type="match status" value="1"/>
</dbReference>
<dbReference type="GO" id="GO:0006952">
    <property type="term" value="P:defense response"/>
    <property type="evidence" value="ECO:0007669"/>
    <property type="project" value="UniProtKB-KW"/>
</dbReference>
<evidence type="ECO:0000256" key="2">
    <source>
        <dbReference type="ARBA" id="ARBA00006574"/>
    </source>
</evidence>
<keyword evidence="7" id="KW-0568">Pathogenesis-related protein</keyword>
<dbReference type="GO" id="GO:0016020">
    <property type="term" value="C:membrane"/>
    <property type="evidence" value="ECO:0007669"/>
    <property type="project" value="UniProtKB-SubCell"/>
</dbReference>
<dbReference type="InterPro" id="IPR004326">
    <property type="entry name" value="Mlo"/>
</dbReference>
<dbReference type="AlphaFoldDB" id="A0A371F5L1"/>
<dbReference type="STRING" id="157652.A0A371F5L1"/>
<dbReference type="OrthoDB" id="1388414at2759"/>
<dbReference type="Proteomes" id="UP000257109">
    <property type="component" value="Unassembled WGS sequence"/>
</dbReference>
<feature type="non-terminal residue" evidence="9">
    <location>
        <position position="1"/>
    </location>
</feature>
<evidence type="ECO:0000256" key="1">
    <source>
        <dbReference type="ARBA" id="ARBA00004141"/>
    </source>
</evidence>
<feature type="transmembrane region" description="Helical" evidence="8">
    <location>
        <begin position="126"/>
        <end position="149"/>
    </location>
</feature>
<dbReference type="Pfam" id="PF03094">
    <property type="entry name" value="Mlo"/>
    <property type="match status" value="2"/>
</dbReference>
<evidence type="ECO:0000256" key="7">
    <source>
        <dbReference type="ARBA" id="ARBA00023265"/>
    </source>
</evidence>
<keyword evidence="10" id="KW-1185">Reference proteome</keyword>
<evidence type="ECO:0000256" key="4">
    <source>
        <dbReference type="ARBA" id="ARBA00022821"/>
    </source>
</evidence>
<organism evidence="9 10">
    <name type="scientific">Mucuna pruriens</name>
    <name type="common">Velvet bean</name>
    <name type="synonym">Dolichos pruriens</name>
    <dbReference type="NCBI Taxonomy" id="157652"/>
    <lineage>
        <taxon>Eukaryota</taxon>
        <taxon>Viridiplantae</taxon>
        <taxon>Streptophyta</taxon>
        <taxon>Embryophyta</taxon>
        <taxon>Tracheophyta</taxon>
        <taxon>Spermatophyta</taxon>
        <taxon>Magnoliopsida</taxon>
        <taxon>eudicotyledons</taxon>
        <taxon>Gunneridae</taxon>
        <taxon>Pentapetalae</taxon>
        <taxon>rosids</taxon>
        <taxon>fabids</taxon>
        <taxon>Fabales</taxon>
        <taxon>Fabaceae</taxon>
        <taxon>Papilionoideae</taxon>
        <taxon>50 kb inversion clade</taxon>
        <taxon>NPAAA clade</taxon>
        <taxon>indigoferoid/millettioid clade</taxon>
        <taxon>Phaseoleae</taxon>
        <taxon>Mucuna</taxon>
    </lineage>
</organism>
<sequence length="302" mass="36061">EQWRRCYNKVALWLGHQHSQLLLLLLSWSLSSYWLSIQSTTLESSSSFPNETTIPKALHREAFNQCGECHEPFVSYEGLEQLHRFLFILGITRVLYSCFAVDLVMSKVICYGTMYNISPWHIYEPLRCFSNINAVIFTIIFSLLHIYSWCRWKNQAKMETGGNLQGKWHRMKIKVMRRQTTFVFHHTSHPWSRSSILNWMLCFLRQFRSFIQKLDYLALRLGFIIEHKLSLSYNFYKYMVQSMEDEFHGILGIRSCICSYFLNCSCKMSFEMARFIWTLWGFQEQSCFMRNHYIIIIQLASK</sequence>
<keyword evidence="5 8" id="KW-1133">Transmembrane helix</keyword>
<evidence type="ECO:0000313" key="10">
    <source>
        <dbReference type="Proteomes" id="UP000257109"/>
    </source>
</evidence>